<sequence length="402" mass="46311">MGTEFDPAFIQAPEHRPKPTILEAQGIPLIDLSTGPIDDLAKEIGDACRKWGFFQVINHGVSPESRRKIESAAREFFAWPQEEKMRVKRDEVRVLGYYDTEHTKNVRDWKEVFDFVVEDPTIVPASVDADDQRVTTWHNQWPDQNPHVLRIDKGKAIVQSKVEGGKQLMKTFEPIVKAATKEDLEVTQVKPPISMSSYSNHRLITHKEACEEYGREVEKLSIKLMELIAISLGLQANRFNDFFKDQTSFIRLNHYPPCPNPHLALGVGRHKDAGALTILAQDDVGGLEVKRKSDGEWIRVKPTPHAFIINVGDIIQVWSNERYESVEHRVMVNSEIERFSIPFFLNPAHYTMVKPLEEMTDDQNPPKYKAYNWGKFFTTRKGSNFRKLDVENIQIYHFKVSK</sequence>
<keyword evidence="3 5" id="KW-0560">Oxidoreductase</keyword>
<dbReference type="FunFam" id="2.60.120.330:FF:000012">
    <property type="entry name" value="Gibberellin 20 oxidase 1"/>
    <property type="match status" value="1"/>
</dbReference>
<keyword evidence="4 5" id="KW-0408">Iron</keyword>
<protein>
    <recommendedName>
        <fullName evidence="6">Fe2OG dioxygenase domain-containing protein</fullName>
    </recommendedName>
</protein>
<comment type="similarity">
    <text evidence="1 5">Belongs to the iron/ascorbate-dependent oxidoreductase family.</text>
</comment>
<dbReference type="InterPro" id="IPR027443">
    <property type="entry name" value="IPNS-like_sf"/>
</dbReference>
<name>A0A7J6DRY4_CANSA</name>
<dbReference type="PANTHER" id="PTHR10209">
    <property type="entry name" value="OXIDOREDUCTASE, 2OG-FE II OXYGENASE FAMILY PROTEIN"/>
    <property type="match status" value="1"/>
</dbReference>
<dbReference type="GO" id="GO:0046872">
    <property type="term" value="F:metal ion binding"/>
    <property type="evidence" value="ECO:0007669"/>
    <property type="project" value="UniProtKB-KW"/>
</dbReference>
<reference evidence="7 8" key="1">
    <citation type="journal article" date="2020" name="bioRxiv">
        <title>Sequence and annotation of 42 cannabis genomes reveals extensive copy number variation in cannabinoid synthesis and pathogen resistance genes.</title>
        <authorList>
            <person name="Mckernan K.J."/>
            <person name="Helbert Y."/>
            <person name="Kane L.T."/>
            <person name="Ebling H."/>
            <person name="Zhang L."/>
            <person name="Liu B."/>
            <person name="Eaton Z."/>
            <person name="Mclaughlin S."/>
            <person name="Kingan S."/>
            <person name="Baybayan P."/>
            <person name="Concepcion G."/>
            <person name="Jordan M."/>
            <person name="Riva A."/>
            <person name="Barbazuk W."/>
            <person name="Harkins T."/>
        </authorList>
    </citation>
    <scope>NUCLEOTIDE SEQUENCE [LARGE SCALE GENOMIC DNA]</scope>
    <source>
        <strain evidence="8">cv. Jamaican Lion 4</strain>
        <tissue evidence="7">Leaf</tissue>
    </source>
</reference>
<dbReference type="Pfam" id="PF14226">
    <property type="entry name" value="DIOX_N"/>
    <property type="match status" value="1"/>
</dbReference>
<evidence type="ECO:0000256" key="5">
    <source>
        <dbReference type="RuleBase" id="RU003682"/>
    </source>
</evidence>
<dbReference type="Pfam" id="PF03171">
    <property type="entry name" value="2OG-FeII_Oxy"/>
    <property type="match status" value="1"/>
</dbReference>
<feature type="domain" description="Fe2OG dioxygenase" evidence="6">
    <location>
        <begin position="246"/>
        <end position="347"/>
    </location>
</feature>
<evidence type="ECO:0000259" key="6">
    <source>
        <dbReference type="PROSITE" id="PS51471"/>
    </source>
</evidence>
<gene>
    <name evidence="7" type="ORF">F8388_025146</name>
</gene>
<dbReference type="GO" id="GO:0051213">
    <property type="term" value="F:dioxygenase activity"/>
    <property type="evidence" value="ECO:0007669"/>
    <property type="project" value="UniProtKB-ARBA"/>
</dbReference>
<comment type="caution">
    <text evidence="7">The sequence shown here is derived from an EMBL/GenBank/DDBJ whole genome shotgun (WGS) entry which is preliminary data.</text>
</comment>
<dbReference type="InterPro" id="IPR044861">
    <property type="entry name" value="IPNS-like_FE2OG_OXY"/>
</dbReference>
<keyword evidence="2 5" id="KW-0479">Metal-binding</keyword>
<evidence type="ECO:0000256" key="3">
    <source>
        <dbReference type="ARBA" id="ARBA00023002"/>
    </source>
</evidence>
<dbReference type="InterPro" id="IPR005123">
    <property type="entry name" value="Oxoglu/Fe-dep_dioxygenase_dom"/>
</dbReference>
<dbReference type="Proteomes" id="UP000525078">
    <property type="component" value="Unassembled WGS sequence"/>
</dbReference>
<dbReference type="EMBL" id="JAATIP010000421">
    <property type="protein sequence ID" value="KAF4348861.1"/>
    <property type="molecule type" value="Genomic_DNA"/>
</dbReference>
<dbReference type="SUPFAM" id="SSF51197">
    <property type="entry name" value="Clavaminate synthase-like"/>
    <property type="match status" value="1"/>
</dbReference>
<dbReference type="AlphaFoldDB" id="A0A7J6DRY4"/>
<organism evidence="7 8">
    <name type="scientific">Cannabis sativa</name>
    <name type="common">Hemp</name>
    <name type="synonym">Marijuana</name>
    <dbReference type="NCBI Taxonomy" id="3483"/>
    <lineage>
        <taxon>Eukaryota</taxon>
        <taxon>Viridiplantae</taxon>
        <taxon>Streptophyta</taxon>
        <taxon>Embryophyta</taxon>
        <taxon>Tracheophyta</taxon>
        <taxon>Spermatophyta</taxon>
        <taxon>Magnoliopsida</taxon>
        <taxon>eudicotyledons</taxon>
        <taxon>Gunneridae</taxon>
        <taxon>Pentapetalae</taxon>
        <taxon>rosids</taxon>
        <taxon>fabids</taxon>
        <taxon>Rosales</taxon>
        <taxon>Cannabaceae</taxon>
        <taxon>Cannabis</taxon>
    </lineage>
</organism>
<proteinExistence type="inferred from homology"/>
<evidence type="ECO:0000256" key="2">
    <source>
        <dbReference type="ARBA" id="ARBA00022723"/>
    </source>
</evidence>
<accession>A0A7J6DRY4</accession>
<evidence type="ECO:0000313" key="7">
    <source>
        <dbReference type="EMBL" id="KAF4348861.1"/>
    </source>
</evidence>
<dbReference type="Gene3D" id="2.60.120.330">
    <property type="entry name" value="B-lactam Antibiotic, Isopenicillin N Synthase, Chain"/>
    <property type="match status" value="1"/>
</dbReference>
<dbReference type="InterPro" id="IPR026992">
    <property type="entry name" value="DIOX_N"/>
</dbReference>
<dbReference type="PANTHER" id="PTHR10209:SF885">
    <property type="entry name" value="2OG-FE(II) OXYGENASE FAMILY, PUTATIVE (AFU_ORTHOLOGUE AFUA_2G00750)-RELATED"/>
    <property type="match status" value="1"/>
</dbReference>
<evidence type="ECO:0000256" key="1">
    <source>
        <dbReference type="ARBA" id="ARBA00008056"/>
    </source>
</evidence>
<evidence type="ECO:0000256" key="4">
    <source>
        <dbReference type="ARBA" id="ARBA00023004"/>
    </source>
</evidence>
<dbReference type="PROSITE" id="PS51471">
    <property type="entry name" value="FE2OG_OXY"/>
    <property type="match status" value="1"/>
</dbReference>
<evidence type="ECO:0000313" key="8">
    <source>
        <dbReference type="Proteomes" id="UP000525078"/>
    </source>
</evidence>